<organism evidence="2 3">
    <name type="scientific">Puniceispirillum marinum (strain IMCC1322)</name>
    <dbReference type="NCBI Taxonomy" id="488538"/>
    <lineage>
        <taxon>Bacteria</taxon>
        <taxon>Pseudomonadati</taxon>
        <taxon>Pseudomonadota</taxon>
        <taxon>Alphaproteobacteria</taxon>
        <taxon>Candidatus Puniceispirillales</taxon>
        <taxon>Candidatus Puniceispirillaceae</taxon>
        <taxon>Candidatus Puniceispirillum</taxon>
    </lineage>
</organism>
<dbReference type="Gene3D" id="3.30.70.100">
    <property type="match status" value="1"/>
</dbReference>
<reference evidence="2 3" key="1">
    <citation type="journal article" date="2010" name="J. Bacteriol.">
        <title>Complete genome sequence of "Candidatus Puniceispirillum marinum" IMCC1322, a representative of the SAR116 clade in the Alphaproteobacteria.</title>
        <authorList>
            <person name="Oh H.M."/>
            <person name="Kwon K.K."/>
            <person name="Kang I."/>
            <person name="Kang S.G."/>
            <person name="Lee J.H."/>
            <person name="Kim S.J."/>
            <person name="Cho J.C."/>
        </authorList>
    </citation>
    <scope>NUCLEOTIDE SEQUENCE [LARGE SCALE GENOMIC DNA]</scope>
    <source>
        <strain evidence="2 3">IMCC1322</strain>
    </source>
</reference>
<feature type="domain" description="ABM" evidence="1">
    <location>
        <begin position="45"/>
        <end position="96"/>
    </location>
</feature>
<dbReference type="InterPro" id="IPR011008">
    <property type="entry name" value="Dimeric_a/b-barrel"/>
</dbReference>
<dbReference type="EMBL" id="CP001751">
    <property type="protein sequence ID" value="ADE38917.1"/>
    <property type="molecule type" value="Genomic_DNA"/>
</dbReference>
<dbReference type="AlphaFoldDB" id="D5BRM0"/>
<dbReference type="RefSeq" id="WP_013045546.1">
    <property type="nucleotide sequence ID" value="NC_014010.1"/>
</dbReference>
<protein>
    <recommendedName>
        <fullName evidence="1">ABM domain-containing protein</fullName>
    </recommendedName>
</protein>
<dbReference type="Proteomes" id="UP000007460">
    <property type="component" value="Chromosome"/>
</dbReference>
<dbReference type="SUPFAM" id="SSF54909">
    <property type="entry name" value="Dimeric alpha+beta barrel"/>
    <property type="match status" value="1"/>
</dbReference>
<dbReference type="InterPro" id="IPR007138">
    <property type="entry name" value="ABM_dom"/>
</dbReference>
<dbReference type="InterPro" id="IPR052936">
    <property type="entry name" value="Jasmonate_Hydroxylase-like"/>
</dbReference>
<proteinExistence type="predicted"/>
<gene>
    <name evidence="2" type="ordered locus">SAR116_0674</name>
</gene>
<dbReference type="eggNOG" id="COG2329">
    <property type="taxonomic scope" value="Bacteria"/>
</dbReference>
<evidence type="ECO:0000313" key="2">
    <source>
        <dbReference type="EMBL" id="ADE38917.1"/>
    </source>
</evidence>
<dbReference type="PANTHER" id="PTHR37811:SF2">
    <property type="entry name" value="ABM DOMAIN-CONTAINING PROTEIN"/>
    <property type="match status" value="1"/>
</dbReference>
<name>D5BRM0_PUNMI</name>
<sequence>MTGEVVMGEDVTENKKVNWPKPYFAVVFTAQRSLSGDDIYEITSDRMMHLAQQQPGFLGVESVRGDDGLGITVSYWRDRDAIRAWRENSEHLIAQEMGRQEFYQWYRVRIAEVADDHAFFADTAI</sequence>
<evidence type="ECO:0000259" key="1">
    <source>
        <dbReference type="Pfam" id="PF03992"/>
    </source>
</evidence>
<keyword evidence="3" id="KW-1185">Reference proteome</keyword>
<dbReference type="KEGG" id="apb:SAR116_0674"/>
<evidence type="ECO:0000313" key="3">
    <source>
        <dbReference type="Proteomes" id="UP000007460"/>
    </source>
</evidence>
<accession>D5BRM0</accession>
<dbReference type="PANTHER" id="PTHR37811">
    <property type="entry name" value="BLL5343 PROTEIN"/>
    <property type="match status" value="1"/>
</dbReference>
<dbReference type="HOGENOM" id="CLU_127039_1_0_5"/>
<dbReference type="Pfam" id="PF03992">
    <property type="entry name" value="ABM"/>
    <property type="match status" value="1"/>
</dbReference>